<reference evidence="2 3" key="1">
    <citation type="submission" date="2018-10" db="EMBL/GenBank/DDBJ databases">
        <authorList>
            <person name="Grouzdev D.S."/>
            <person name="Krutkina M.S."/>
            <person name="Tourova T.P."/>
            <person name="Nazina T.N."/>
        </authorList>
    </citation>
    <scope>NUCLEOTIDE SEQUENCE [LARGE SCALE GENOMIC DNA]</scope>
    <source>
        <strain evidence="2 3">435</strain>
    </source>
</reference>
<gene>
    <name evidence="2" type="ORF">D7024_05020</name>
</gene>
<dbReference type="PANTHER" id="PTHR30121">
    <property type="entry name" value="UNCHARACTERIZED PROTEIN YJGR-RELATED"/>
    <property type="match status" value="1"/>
</dbReference>
<dbReference type="EMBL" id="RBWE01000001">
    <property type="protein sequence ID" value="RKO66365.1"/>
    <property type="molecule type" value="Genomic_DNA"/>
</dbReference>
<protein>
    <submittedName>
        <fullName evidence="2">AAA family ATPase</fullName>
    </submittedName>
</protein>
<feature type="domain" description="TraG P-loop" evidence="1">
    <location>
        <begin position="236"/>
        <end position="552"/>
    </location>
</feature>
<name>A0A494WZR5_9FIRM</name>
<dbReference type="OrthoDB" id="9804380at2"/>
<keyword evidence="3" id="KW-1185">Reference proteome</keyword>
<evidence type="ECO:0000313" key="3">
    <source>
        <dbReference type="Proteomes" id="UP000271256"/>
    </source>
</evidence>
<dbReference type="InterPro" id="IPR043964">
    <property type="entry name" value="P-loop_TraG"/>
</dbReference>
<dbReference type="SUPFAM" id="SSF52540">
    <property type="entry name" value="P-loop containing nucleoside triphosphate hydrolases"/>
    <property type="match status" value="1"/>
</dbReference>
<dbReference type="AlphaFoldDB" id="A0A494WZR5"/>
<sequence>MCMRMRFLQRRRKQESVEKDPLTRHVLRVQNLFSPSGLIDEFDCLALGDRWCKVYGVLGLPREVTVGFLDEIFFAGDVDLSIHLEPVPDGEVLKNLTRRETQARAQYDLDRKAGSIYRLPELEAQIRDYRSLREAVQFGQDRLFHGTLFIAVHGHTKDELRRRCDLVESVLARRGVLAHPLVLRQAAGLKSVLPFASNRVEDFARNMTTGVGACCLPVTASGSGHTKGIMLGFNYFTGSPVLLDRFAGEKIIPNQHLFISGESGSGKSVSKRHIALLEGYRGVRTAFVDPENEYIRFTEALGGPVVRLKPGVFSGMNPLELEPEQQEDGTWRVNVLDKVADVRGLVGAVFRYFSGDGLTAREAALLEEAVLEEYRARGVTHDPGSLYEGGIKKPMPTLSDIQKRLAAKPGGERVADGMKPLLSGGSLGMFDGQTTLTLKEAPYICFALKGLGDDLARFVGVYAVLSWLWQMFAQRGGREVPKCVAVDEAWMFLRHPDAALYLETLARRGRKHGCALTIATQRFEEFASREAGRAVIESCATILVLRQEEHAVKAVIEYFHLSEGCRKILSGEHARPGLGILRVSGQTFAVQVTPAPFEWEYVETKVGG</sequence>
<dbReference type="Pfam" id="PF19044">
    <property type="entry name" value="P-loop_TraG"/>
    <property type="match status" value="1"/>
</dbReference>
<organism evidence="2 3">
    <name type="scientific">Desulfofundulus salinus</name>
    <dbReference type="NCBI Taxonomy" id="2419843"/>
    <lineage>
        <taxon>Bacteria</taxon>
        <taxon>Bacillati</taxon>
        <taxon>Bacillota</taxon>
        <taxon>Clostridia</taxon>
        <taxon>Eubacteriales</taxon>
        <taxon>Peptococcaceae</taxon>
        <taxon>Desulfofundulus</taxon>
    </lineage>
</organism>
<dbReference type="CDD" id="cd01127">
    <property type="entry name" value="TrwB_TraG_TraD_VirD4"/>
    <property type="match status" value="1"/>
</dbReference>
<dbReference type="Proteomes" id="UP000271256">
    <property type="component" value="Unassembled WGS sequence"/>
</dbReference>
<comment type="caution">
    <text evidence="2">The sequence shown here is derived from an EMBL/GenBank/DDBJ whole genome shotgun (WGS) entry which is preliminary data.</text>
</comment>
<dbReference type="PANTHER" id="PTHR30121:SF6">
    <property type="entry name" value="SLR6007 PROTEIN"/>
    <property type="match status" value="1"/>
</dbReference>
<dbReference type="Gene3D" id="3.40.50.300">
    <property type="entry name" value="P-loop containing nucleotide triphosphate hydrolases"/>
    <property type="match status" value="1"/>
</dbReference>
<evidence type="ECO:0000259" key="1">
    <source>
        <dbReference type="Pfam" id="PF19044"/>
    </source>
</evidence>
<dbReference type="Gene3D" id="1.10.8.730">
    <property type="match status" value="1"/>
</dbReference>
<evidence type="ECO:0000313" key="2">
    <source>
        <dbReference type="EMBL" id="RKO66365.1"/>
    </source>
</evidence>
<accession>A0A494WZR5</accession>
<proteinExistence type="predicted"/>
<dbReference type="InterPro" id="IPR051162">
    <property type="entry name" value="T4SS_component"/>
</dbReference>
<dbReference type="InterPro" id="IPR027417">
    <property type="entry name" value="P-loop_NTPase"/>
</dbReference>